<evidence type="ECO:0000313" key="3">
    <source>
        <dbReference type="EMBL" id="MCH5597019.1"/>
    </source>
</evidence>
<dbReference type="InterPro" id="IPR052369">
    <property type="entry name" value="UG_Glycosaminoglycan_Hydrolase"/>
</dbReference>
<dbReference type="PANTHER" id="PTHR36845:SF1">
    <property type="entry name" value="HYDROLASE, PUTATIVE (AFU_ORTHOLOGUE AFUA_7G05090)-RELATED"/>
    <property type="match status" value="1"/>
</dbReference>
<dbReference type="EMBL" id="JAKWBL010000001">
    <property type="protein sequence ID" value="MCH5597019.1"/>
    <property type="molecule type" value="Genomic_DNA"/>
</dbReference>
<evidence type="ECO:0000256" key="2">
    <source>
        <dbReference type="ARBA" id="ARBA00038358"/>
    </source>
</evidence>
<dbReference type="PANTHER" id="PTHR36845">
    <property type="entry name" value="HYDROLASE, PUTATIVE (AFU_ORTHOLOGUE AFUA_7G05090)-RELATED"/>
    <property type="match status" value="1"/>
</dbReference>
<keyword evidence="1" id="KW-0378">Hydrolase</keyword>
<evidence type="ECO:0000313" key="4">
    <source>
        <dbReference type="Proteomes" id="UP001202248"/>
    </source>
</evidence>
<proteinExistence type="inferred from homology"/>
<organism evidence="3 4">
    <name type="scientific">Niabella ginsengisoli</name>
    <dbReference type="NCBI Taxonomy" id="522298"/>
    <lineage>
        <taxon>Bacteria</taxon>
        <taxon>Pseudomonadati</taxon>
        <taxon>Bacteroidota</taxon>
        <taxon>Chitinophagia</taxon>
        <taxon>Chitinophagales</taxon>
        <taxon>Chitinophagaceae</taxon>
        <taxon>Niabella</taxon>
    </lineage>
</organism>
<dbReference type="SUPFAM" id="SSF48208">
    <property type="entry name" value="Six-hairpin glycosidases"/>
    <property type="match status" value="1"/>
</dbReference>
<name>A0ABS9SFQ7_9BACT</name>
<accession>A0ABS9SFQ7</accession>
<evidence type="ECO:0000256" key="1">
    <source>
        <dbReference type="ARBA" id="ARBA00022801"/>
    </source>
</evidence>
<dbReference type="RefSeq" id="WP_240826429.1">
    <property type="nucleotide sequence ID" value="NZ_JAKWBL010000001.1"/>
</dbReference>
<evidence type="ECO:0008006" key="5">
    <source>
        <dbReference type="Google" id="ProtNLM"/>
    </source>
</evidence>
<comment type="similarity">
    <text evidence="2">Belongs to the glycosyl hydrolase 88 family.</text>
</comment>
<reference evidence="3 4" key="1">
    <citation type="submission" date="2022-02" db="EMBL/GenBank/DDBJ databases">
        <authorList>
            <person name="Min J."/>
        </authorList>
    </citation>
    <scope>NUCLEOTIDE SEQUENCE [LARGE SCALE GENOMIC DNA]</scope>
    <source>
        <strain evidence="3 4">GR10-1</strain>
    </source>
</reference>
<sequence length="127" mass="14326">MNHANAIAKFMIHHPNMPADMIPLWDYNAPEGLKALRDASAGAVMAAALLELAKYSKKNKTEYVKVAETAIRTLSSDEYRAKPGENGGFLLKHSVGSLPHKSEVNVPLTYADYYFFEAMKRYKDWYL</sequence>
<comment type="caution">
    <text evidence="3">The sequence shown here is derived from an EMBL/GenBank/DDBJ whole genome shotgun (WGS) entry which is preliminary data.</text>
</comment>
<dbReference type="InterPro" id="IPR012341">
    <property type="entry name" value="6hp_glycosidase-like_sf"/>
</dbReference>
<protein>
    <recommendedName>
        <fullName evidence="5">Glucuronyl hydrolase</fullName>
    </recommendedName>
</protein>
<gene>
    <name evidence="3" type="ORF">MKP09_03350</name>
</gene>
<dbReference type="Proteomes" id="UP001202248">
    <property type="component" value="Unassembled WGS sequence"/>
</dbReference>
<dbReference type="InterPro" id="IPR008928">
    <property type="entry name" value="6-hairpin_glycosidase_sf"/>
</dbReference>
<dbReference type="Gene3D" id="1.50.10.10">
    <property type="match status" value="1"/>
</dbReference>
<keyword evidence="4" id="KW-1185">Reference proteome</keyword>